<keyword evidence="3" id="KW-1003">Cell membrane</keyword>
<dbReference type="GO" id="GO:0022857">
    <property type="term" value="F:transmembrane transporter activity"/>
    <property type="evidence" value="ECO:0007669"/>
    <property type="project" value="InterPro"/>
</dbReference>
<evidence type="ECO:0000256" key="3">
    <source>
        <dbReference type="ARBA" id="ARBA00022475"/>
    </source>
</evidence>
<feature type="region of interest" description="Disordered" evidence="7">
    <location>
        <begin position="1"/>
        <end position="27"/>
    </location>
</feature>
<evidence type="ECO:0000256" key="4">
    <source>
        <dbReference type="ARBA" id="ARBA00022692"/>
    </source>
</evidence>
<dbReference type="PANTHER" id="PTHR42718:SF46">
    <property type="entry name" value="BLR6921 PROTEIN"/>
    <property type="match status" value="1"/>
</dbReference>
<feature type="transmembrane region" description="Helical" evidence="8">
    <location>
        <begin position="351"/>
        <end position="374"/>
    </location>
</feature>
<feature type="transmembrane region" description="Helical" evidence="8">
    <location>
        <begin position="215"/>
        <end position="237"/>
    </location>
</feature>
<keyword evidence="2" id="KW-0813">Transport</keyword>
<keyword evidence="5 8" id="KW-1133">Transmembrane helix</keyword>
<dbReference type="CDD" id="cd17321">
    <property type="entry name" value="MFS_MMR_MDR_like"/>
    <property type="match status" value="1"/>
</dbReference>
<dbReference type="InterPro" id="IPR020846">
    <property type="entry name" value="MFS_dom"/>
</dbReference>
<evidence type="ECO:0000256" key="8">
    <source>
        <dbReference type="SAM" id="Phobius"/>
    </source>
</evidence>
<feature type="transmembrane region" description="Helical" evidence="8">
    <location>
        <begin position="322"/>
        <end position="345"/>
    </location>
</feature>
<dbReference type="Proteomes" id="UP000179627">
    <property type="component" value="Unassembled WGS sequence"/>
</dbReference>
<keyword evidence="6 8" id="KW-0472">Membrane</keyword>
<evidence type="ECO:0000259" key="9">
    <source>
        <dbReference type="PROSITE" id="PS50850"/>
    </source>
</evidence>
<feature type="transmembrane region" description="Helical" evidence="8">
    <location>
        <begin position="99"/>
        <end position="116"/>
    </location>
</feature>
<sequence length="497" mass="50761">MLVAEEGGHEHDPRAVSQDGSAVHGPGRGAPVLDRLGTWDEPPATRDVALRAGLSHPRRWQILAVLSLVQLMVVLDTTVSNIALPYAQAALGFSDGDRQWVVTAYSLAFGSLLLVGGRICDLIGRERALVVGLVGFAAASALGGAAVNFEMLVVARAAQGAFSALLAPAALALVSTTFESSGERARAVGIYGGAAAAGASIGLLAGGFVTEYLSWRWTLYVNDLIAVVALAGVLGLLRGRSTENRPRIDAVGTVLVSAGLFAVVYGFGSAARRPGADGWTEASTVSYLIIGAILITAFLGYERRAVHPLLPLRILLDRDRGGAYAALLLIAVGSYAVFLFLAYYLTATLGMSAVMTGLAFLPMTGMILVAAAVGNTLLGPRVSPRTLAPTGLLIAAIGLVMLTQISSQSYYALSVLPGTSVFGTGLGIVFASAFALGTLGVDPDEAGIAAATLNVANQVGGAVGTALLNTIATSVAASHVAAHIGALPVNKGVVHGI</sequence>
<evidence type="ECO:0000256" key="7">
    <source>
        <dbReference type="SAM" id="MobiDB-lite"/>
    </source>
</evidence>
<feature type="transmembrane region" description="Helical" evidence="8">
    <location>
        <begin position="153"/>
        <end position="176"/>
    </location>
</feature>
<keyword evidence="11" id="KW-1185">Reference proteome</keyword>
<dbReference type="Gene3D" id="1.20.1720.10">
    <property type="entry name" value="Multidrug resistance protein D"/>
    <property type="match status" value="1"/>
</dbReference>
<evidence type="ECO:0000256" key="1">
    <source>
        <dbReference type="ARBA" id="ARBA00004651"/>
    </source>
</evidence>
<dbReference type="Gene3D" id="1.20.1250.20">
    <property type="entry name" value="MFS general substrate transporter like domains"/>
    <property type="match status" value="1"/>
</dbReference>
<feature type="compositionally biased region" description="Basic and acidic residues" evidence="7">
    <location>
        <begin position="1"/>
        <end position="14"/>
    </location>
</feature>
<accession>A0A1S1R9M0</accession>
<feature type="transmembrane region" description="Helical" evidence="8">
    <location>
        <begin position="188"/>
        <end position="209"/>
    </location>
</feature>
<dbReference type="EMBL" id="MBLM01000051">
    <property type="protein sequence ID" value="OHV41992.1"/>
    <property type="molecule type" value="Genomic_DNA"/>
</dbReference>
<feature type="transmembrane region" description="Helical" evidence="8">
    <location>
        <begin position="60"/>
        <end position="79"/>
    </location>
</feature>
<keyword evidence="4 8" id="KW-0812">Transmembrane</keyword>
<comment type="caution">
    <text evidence="10">The sequence shown here is derived from an EMBL/GenBank/DDBJ whole genome shotgun (WGS) entry which is preliminary data.</text>
</comment>
<evidence type="ECO:0000256" key="5">
    <source>
        <dbReference type="ARBA" id="ARBA00022989"/>
    </source>
</evidence>
<dbReference type="InterPro" id="IPR036259">
    <property type="entry name" value="MFS_trans_sf"/>
</dbReference>
<feature type="transmembrane region" description="Helical" evidence="8">
    <location>
        <begin position="386"/>
        <end position="405"/>
    </location>
</feature>
<feature type="transmembrane region" description="Helical" evidence="8">
    <location>
        <begin position="411"/>
        <end position="436"/>
    </location>
</feature>
<evidence type="ECO:0000256" key="2">
    <source>
        <dbReference type="ARBA" id="ARBA00022448"/>
    </source>
</evidence>
<proteinExistence type="predicted"/>
<comment type="subcellular location">
    <subcellularLocation>
        <location evidence="1">Cell membrane</location>
        <topology evidence="1">Multi-pass membrane protein</topology>
    </subcellularLocation>
</comment>
<feature type="transmembrane region" description="Helical" evidence="8">
    <location>
        <begin position="249"/>
        <end position="270"/>
    </location>
</feature>
<feature type="transmembrane region" description="Helical" evidence="8">
    <location>
        <begin position="282"/>
        <end position="301"/>
    </location>
</feature>
<dbReference type="SUPFAM" id="SSF103473">
    <property type="entry name" value="MFS general substrate transporter"/>
    <property type="match status" value="1"/>
</dbReference>
<evidence type="ECO:0000313" key="11">
    <source>
        <dbReference type="Proteomes" id="UP000179627"/>
    </source>
</evidence>
<organism evidence="10 11">
    <name type="scientific">Parafrankia colletiae</name>
    <dbReference type="NCBI Taxonomy" id="573497"/>
    <lineage>
        <taxon>Bacteria</taxon>
        <taxon>Bacillati</taxon>
        <taxon>Actinomycetota</taxon>
        <taxon>Actinomycetes</taxon>
        <taxon>Frankiales</taxon>
        <taxon>Frankiaceae</taxon>
        <taxon>Parafrankia</taxon>
    </lineage>
</organism>
<dbReference type="InterPro" id="IPR011701">
    <property type="entry name" value="MFS"/>
</dbReference>
<feature type="domain" description="Major facilitator superfamily (MFS) profile" evidence="9">
    <location>
        <begin position="62"/>
        <end position="497"/>
    </location>
</feature>
<reference evidence="11" key="1">
    <citation type="submission" date="2016-07" db="EMBL/GenBank/DDBJ databases">
        <title>Sequence Frankia sp. strain CcI1.17.</title>
        <authorList>
            <person name="Ghodhbane-Gtari F."/>
            <person name="Swanson E."/>
            <person name="Gueddou A."/>
            <person name="Morris K."/>
            <person name="Hezbri K."/>
            <person name="Ktari A."/>
            <person name="Nouioui I."/>
            <person name="Abebe-Akele F."/>
            <person name="Simpson S."/>
            <person name="Thomas K."/>
            <person name="Gtari M."/>
            <person name="Tisa L.S."/>
            <person name="Hurst S."/>
        </authorList>
    </citation>
    <scope>NUCLEOTIDE SEQUENCE [LARGE SCALE GENOMIC DNA]</scope>
    <source>
        <strain evidence="11">Cc1.17</strain>
    </source>
</reference>
<dbReference type="GO" id="GO:0005886">
    <property type="term" value="C:plasma membrane"/>
    <property type="evidence" value="ECO:0007669"/>
    <property type="project" value="UniProtKB-SubCell"/>
</dbReference>
<dbReference type="Pfam" id="PF07690">
    <property type="entry name" value="MFS_1"/>
    <property type="match status" value="1"/>
</dbReference>
<evidence type="ECO:0000256" key="6">
    <source>
        <dbReference type="ARBA" id="ARBA00023136"/>
    </source>
</evidence>
<evidence type="ECO:0000313" key="10">
    <source>
        <dbReference type="EMBL" id="OHV41992.1"/>
    </source>
</evidence>
<dbReference type="PROSITE" id="PS50850">
    <property type="entry name" value="MFS"/>
    <property type="match status" value="1"/>
</dbReference>
<dbReference type="AlphaFoldDB" id="A0A1S1R9M0"/>
<protein>
    <recommendedName>
        <fullName evidence="9">Major facilitator superfamily (MFS) profile domain-containing protein</fullName>
    </recommendedName>
</protein>
<dbReference type="PANTHER" id="PTHR42718">
    <property type="entry name" value="MAJOR FACILITATOR SUPERFAMILY MULTIDRUG TRANSPORTER MFSC"/>
    <property type="match status" value="1"/>
</dbReference>
<gene>
    <name evidence="10" type="ORF">CC117_33145</name>
</gene>
<name>A0A1S1R9M0_9ACTN</name>
<feature type="transmembrane region" description="Helical" evidence="8">
    <location>
        <begin position="128"/>
        <end position="147"/>
    </location>
</feature>